<dbReference type="PANTHER" id="PTHR14859">
    <property type="entry name" value="CALCOFLUOR WHITE HYPERSENSITIVE PROTEIN PRECURSOR"/>
    <property type="match status" value="1"/>
</dbReference>
<feature type="domain" description="Endonuclease/exonuclease/phosphatase" evidence="2">
    <location>
        <begin position="115"/>
        <end position="330"/>
    </location>
</feature>
<accession>A0A0V7ZIG4</accession>
<dbReference type="InterPro" id="IPR036691">
    <property type="entry name" value="Endo/exonu/phosph_ase_sf"/>
</dbReference>
<dbReference type="GO" id="GO:0006506">
    <property type="term" value="P:GPI anchor biosynthetic process"/>
    <property type="evidence" value="ECO:0007669"/>
    <property type="project" value="TreeGrafter"/>
</dbReference>
<dbReference type="Proteomes" id="UP000053372">
    <property type="component" value="Unassembled WGS sequence"/>
</dbReference>
<dbReference type="Pfam" id="PF03372">
    <property type="entry name" value="Exo_endo_phos"/>
    <property type="match status" value="1"/>
</dbReference>
<evidence type="ECO:0000256" key="1">
    <source>
        <dbReference type="SAM" id="Phobius"/>
    </source>
</evidence>
<gene>
    <name evidence="3" type="ORF">BC008_16685</name>
</gene>
<keyword evidence="3" id="KW-0255">Endonuclease</keyword>
<proteinExistence type="predicted"/>
<dbReference type="InterPro" id="IPR005135">
    <property type="entry name" value="Endo/exonuclease/phosphatase"/>
</dbReference>
<name>A0A0V7ZIG4_9CYAN</name>
<keyword evidence="1" id="KW-0812">Transmembrane</keyword>
<keyword evidence="3" id="KW-0540">Nuclease</keyword>
<comment type="caution">
    <text evidence="3">The sequence shown here is derived from an EMBL/GenBank/DDBJ whole genome shotgun (WGS) entry which is preliminary data.</text>
</comment>
<keyword evidence="1" id="KW-0472">Membrane</keyword>
<dbReference type="EMBL" id="LMTZ01000125">
    <property type="protein sequence ID" value="KST64274.1"/>
    <property type="molecule type" value="Genomic_DNA"/>
</dbReference>
<feature type="transmembrane region" description="Helical" evidence="1">
    <location>
        <begin position="51"/>
        <end position="68"/>
    </location>
</feature>
<keyword evidence="4" id="KW-1185">Reference proteome</keyword>
<protein>
    <submittedName>
        <fullName evidence="3">Endonuclease/exonuclease/phosphatase</fullName>
    </submittedName>
</protein>
<dbReference type="GO" id="GO:0016020">
    <property type="term" value="C:membrane"/>
    <property type="evidence" value="ECO:0007669"/>
    <property type="project" value="GOC"/>
</dbReference>
<dbReference type="AlphaFoldDB" id="A0A0V7ZIG4"/>
<dbReference type="SUPFAM" id="SSF56219">
    <property type="entry name" value="DNase I-like"/>
    <property type="match status" value="1"/>
</dbReference>
<evidence type="ECO:0000313" key="3">
    <source>
        <dbReference type="EMBL" id="KST64274.1"/>
    </source>
</evidence>
<sequence>MTTVVAIISSFILRNIIEIISFLSLFALALVSLGSYSAWKYPIELLTHFRVQYFILSLIITLFLSILYSQRYLKNKLLILCALVLIGVNLIEVVPWYLPHPQQVSQNDSQSFRVLQFNINIQNNRYQEIIETVRLERPDIALFIEVDQNAVNHLKTGLKDILPLSFKSPGGGLAILSSLPIQNARGDDLNAENTNLIATILVNNQPVEFIGTHPLIPVKASTFNRRNLQLAALSDYIQKVKIPVILAGDFNLTPWSPYYKMFIRKTNLHNTRLGFGILPTWIRATSYLKYPKWLVFIMEHFLSIPIDHCFISNEIKVTGIHVGNNANSDHATVISDLTL</sequence>
<dbReference type="GO" id="GO:0004527">
    <property type="term" value="F:exonuclease activity"/>
    <property type="evidence" value="ECO:0007669"/>
    <property type="project" value="UniProtKB-KW"/>
</dbReference>
<keyword evidence="1" id="KW-1133">Transmembrane helix</keyword>
<reference evidence="3 4" key="1">
    <citation type="journal article" date="2015" name="Genome Announc.">
        <title>Draft Genome of the Euendolithic (true boring) Cyanobacterium Mastigocoleus testarum strain BC008.</title>
        <authorList>
            <person name="Guida B.S."/>
            <person name="Garcia-Pichel F."/>
        </authorList>
    </citation>
    <scope>NUCLEOTIDE SEQUENCE [LARGE SCALE GENOMIC DNA]</scope>
    <source>
        <strain evidence="3 4">BC008</strain>
    </source>
</reference>
<feature type="transmembrane region" description="Helical" evidence="1">
    <location>
        <begin position="77"/>
        <end position="98"/>
    </location>
</feature>
<organism evidence="3 4">
    <name type="scientific">Mastigocoleus testarum BC008</name>
    <dbReference type="NCBI Taxonomy" id="371196"/>
    <lineage>
        <taxon>Bacteria</taxon>
        <taxon>Bacillati</taxon>
        <taxon>Cyanobacteriota</taxon>
        <taxon>Cyanophyceae</taxon>
        <taxon>Nostocales</taxon>
        <taxon>Hapalosiphonaceae</taxon>
        <taxon>Mastigocoleus</taxon>
    </lineage>
</organism>
<keyword evidence="3" id="KW-0269">Exonuclease</keyword>
<keyword evidence="3" id="KW-0378">Hydrolase</keyword>
<evidence type="ECO:0000259" key="2">
    <source>
        <dbReference type="Pfam" id="PF03372"/>
    </source>
</evidence>
<dbReference type="GO" id="GO:0004519">
    <property type="term" value="F:endonuclease activity"/>
    <property type="evidence" value="ECO:0007669"/>
    <property type="project" value="UniProtKB-KW"/>
</dbReference>
<feature type="transmembrane region" description="Helical" evidence="1">
    <location>
        <begin position="12"/>
        <end position="39"/>
    </location>
</feature>
<evidence type="ECO:0000313" key="4">
    <source>
        <dbReference type="Proteomes" id="UP000053372"/>
    </source>
</evidence>
<dbReference type="PANTHER" id="PTHR14859:SF1">
    <property type="entry name" value="PGAP2-INTERACTING PROTEIN"/>
    <property type="match status" value="1"/>
</dbReference>
<dbReference type="InterPro" id="IPR051916">
    <property type="entry name" value="GPI-anchor_lipid_remodeler"/>
</dbReference>
<dbReference type="Gene3D" id="3.60.10.10">
    <property type="entry name" value="Endonuclease/exonuclease/phosphatase"/>
    <property type="match status" value="1"/>
</dbReference>